<dbReference type="SUPFAM" id="SSF56672">
    <property type="entry name" value="DNA/RNA polymerases"/>
    <property type="match status" value="1"/>
</dbReference>
<accession>A0AAD4VE88</accession>
<evidence type="ECO:0000313" key="3">
    <source>
        <dbReference type="Proteomes" id="UP001054821"/>
    </source>
</evidence>
<evidence type="ECO:0000313" key="2">
    <source>
        <dbReference type="EMBL" id="KAI5323420.1"/>
    </source>
</evidence>
<reference evidence="2 3" key="1">
    <citation type="journal article" date="2022" name="G3 (Bethesda)">
        <title>Whole-genome sequence and methylome profiling of the almond [Prunus dulcis (Mill.) D.A. Webb] cultivar 'Nonpareil'.</title>
        <authorList>
            <person name="D'Amico-Willman K.M."/>
            <person name="Ouma W.Z."/>
            <person name="Meulia T."/>
            <person name="Sideli G.M."/>
            <person name="Gradziel T.M."/>
            <person name="Fresnedo-Ramirez J."/>
        </authorList>
    </citation>
    <scope>NUCLEOTIDE SEQUENCE [LARGE SCALE GENOMIC DNA]</scope>
    <source>
        <strain evidence="2">Clone GOH B32 T37-40</strain>
    </source>
</reference>
<dbReference type="InterPro" id="IPR043502">
    <property type="entry name" value="DNA/RNA_pol_sf"/>
</dbReference>
<dbReference type="EMBL" id="JAJFAZ020000006">
    <property type="protein sequence ID" value="KAI5323420.1"/>
    <property type="molecule type" value="Genomic_DNA"/>
</dbReference>
<evidence type="ECO:0000256" key="1">
    <source>
        <dbReference type="SAM" id="MobiDB-lite"/>
    </source>
</evidence>
<comment type="caution">
    <text evidence="2">The sequence shown here is derived from an EMBL/GenBank/DDBJ whole genome shotgun (WGS) entry which is preliminary data.</text>
</comment>
<dbReference type="Proteomes" id="UP001054821">
    <property type="component" value="Chromosome 6"/>
</dbReference>
<name>A0AAD4VE88_PRUDU</name>
<protein>
    <submittedName>
        <fullName evidence="2">Uncharacterized protein</fullName>
    </submittedName>
</protein>
<feature type="compositionally biased region" description="Polar residues" evidence="1">
    <location>
        <begin position="128"/>
        <end position="141"/>
    </location>
</feature>
<feature type="region of interest" description="Disordered" evidence="1">
    <location>
        <begin position="121"/>
        <end position="141"/>
    </location>
</feature>
<gene>
    <name evidence="2" type="ORF">L3X38_032492</name>
</gene>
<organism evidence="2 3">
    <name type="scientific">Prunus dulcis</name>
    <name type="common">Almond</name>
    <name type="synonym">Amygdalus dulcis</name>
    <dbReference type="NCBI Taxonomy" id="3755"/>
    <lineage>
        <taxon>Eukaryota</taxon>
        <taxon>Viridiplantae</taxon>
        <taxon>Streptophyta</taxon>
        <taxon>Embryophyta</taxon>
        <taxon>Tracheophyta</taxon>
        <taxon>Spermatophyta</taxon>
        <taxon>Magnoliopsida</taxon>
        <taxon>eudicotyledons</taxon>
        <taxon>Gunneridae</taxon>
        <taxon>Pentapetalae</taxon>
        <taxon>rosids</taxon>
        <taxon>fabids</taxon>
        <taxon>Rosales</taxon>
        <taxon>Rosaceae</taxon>
        <taxon>Amygdaloideae</taxon>
        <taxon>Amygdaleae</taxon>
        <taxon>Prunus</taxon>
    </lineage>
</organism>
<sequence>MPFGLKNAGATYQRLVKIQSFQGANWQDSGGHSFNALKKRQRDKWDEECKVAFQSMKTYLTSPILLSKIIPGKDLFIYLGVSDSALSSAIIQEELGAQHPALTDFVVEFTPTAEEEKLVMKNKKNSRADNTSPANPSLPNNMWQLHVDGALNHKGARTVSSKRNVDQEISHLLRLLVDHESSLKRVHGKTSKNDPVP</sequence>
<dbReference type="AlphaFoldDB" id="A0AAD4VE88"/>
<keyword evidence="3" id="KW-1185">Reference proteome</keyword>
<proteinExistence type="predicted"/>